<accession>A0AAW0BL36</accession>
<proteinExistence type="predicted"/>
<sequence>MVCLSEEPEQSPHSSPDDHSMTPTLTLAHVSHHWRRIVNASPRLWSSIKITVSPTHSVRPLLEHYLTHSKDYPLDLKFSGRFPADDFILRQNLLAYGLMVIDLLSDHCSRIERLTLHEADVFAFLPASSNLSSLKFFRNSKNLIPAEGAVWSILRRAHQLTSVSTDRLLGRNFLPYSRLTALAITDTCNCRQLLATLKICASLQSLEVCNPTFSLHDEEWDLWDHVQLGSLNHFSASAHTDDDIHALFQHLTLPALTSLRVTELAENDEDTLLPIHGLIQRSGCKITELYLNLSWIHASGEDLVDFLELCPNLSRLEVEVWAASGEGQTISYQLLDAIRASYSSPKGMLVPNLVRTKIIERHSSVDEHVVVALLDMMESIFTRRLASSREPSIHPWDLNITFGGPYNAEAVKAWEASEGRLALNGIKCKIAWMRGYDQ</sequence>
<dbReference type="Proteomes" id="UP001383192">
    <property type="component" value="Unassembled WGS sequence"/>
</dbReference>
<dbReference type="AlphaFoldDB" id="A0AAW0BL36"/>
<dbReference type="EMBL" id="JAYKXP010000106">
    <property type="protein sequence ID" value="KAK7026124.1"/>
    <property type="molecule type" value="Genomic_DNA"/>
</dbReference>
<keyword evidence="3" id="KW-1185">Reference proteome</keyword>
<protein>
    <recommendedName>
        <fullName evidence="4">F-box domain-containing protein</fullName>
    </recommendedName>
</protein>
<evidence type="ECO:0000313" key="3">
    <source>
        <dbReference type="Proteomes" id="UP001383192"/>
    </source>
</evidence>
<dbReference type="Gene3D" id="3.80.10.10">
    <property type="entry name" value="Ribonuclease Inhibitor"/>
    <property type="match status" value="1"/>
</dbReference>
<organism evidence="2 3">
    <name type="scientific">Paramarasmius palmivorus</name>
    <dbReference type="NCBI Taxonomy" id="297713"/>
    <lineage>
        <taxon>Eukaryota</taxon>
        <taxon>Fungi</taxon>
        <taxon>Dikarya</taxon>
        <taxon>Basidiomycota</taxon>
        <taxon>Agaricomycotina</taxon>
        <taxon>Agaricomycetes</taxon>
        <taxon>Agaricomycetidae</taxon>
        <taxon>Agaricales</taxon>
        <taxon>Marasmiineae</taxon>
        <taxon>Marasmiaceae</taxon>
        <taxon>Paramarasmius</taxon>
    </lineage>
</organism>
<evidence type="ECO:0000256" key="1">
    <source>
        <dbReference type="SAM" id="MobiDB-lite"/>
    </source>
</evidence>
<name>A0AAW0BL36_9AGAR</name>
<dbReference type="SUPFAM" id="SSF52047">
    <property type="entry name" value="RNI-like"/>
    <property type="match status" value="1"/>
</dbReference>
<feature type="region of interest" description="Disordered" evidence="1">
    <location>
        <begin position="1"/>
        <end position="22"/>
    </location>
</feature>
<dbReference type="InterPro" id="IPR032675">
    <property type="entry name" value="LRR_dom_sf"/>
</dbReference>
<evidence type="ECO:0000313" key="2">
    <source>
        <dbReference type="EMBL" id="KAK7026124.1"/>
    </source>
</evidence>
<evidence type="ECO:0008006" key="4">
    <source>
        <dbReference type="Google" id="ProtNLM"/>
    </source>
</evidence>
<comment type="caution">
    <text evidence="2">The sequence shown here is derived from an EMBL/GenBank/DDBJ whole genome shotgun (WGS) entry which is preliminary data.</text>
</comment>
<reference evidence="2 3" key="1">
    <citation type="submission" date="2024-01" db="EMBL/GenBank/DDBJ databases">
        <title>A draft genome for a cacao thread blight-causing isolate of Paramarasmius palmivorus.</title>
        <authorList>
            <person name="Baruah I.K."/>
            <person name="Bukari Y."/>
            <person name="Amoako-Attah I."/>
            <person name="Meinhardt L.W."/>
            <person name="Bailey B.A."/>
            <person name="Cohen S.P."/>
        </authorList>
    </citation>
    <scope>NUCLEOTIDE SEQUENCE [LARGE SCALE GENOMIC DNA]</scope>
    <source>
        <strain evidence="2 3">GH-12</strain>
    </source>
</reference>
<gene>
    <name evidence="2" type="ORF">VNI00_015699</name>
</gene>